<dbReference type="Pfam" id="PF22458">
    <property type="entry name" value="RsmF-B_ferredox"/>
    <property type="match status" value="1"/>
</dbReference>
<protein>
    <submittedName>
        <fullName evidence="8">RsmB/NOP family class I SAM-dependent RNA methyltransferase</fullName>
        <ecNumber evidence="8">2.1.1.-</ecNumber>
    </submittedName>
</protein>
<keyword evidence="4 6" id="KW-0949">S-adenosyl-L-methionine</keyword>
<evidence type="ECO:0000256" key="3">
    <source>
        <dbReference type="ARBA" id="ARBA00022679"/>
    </source>
</evidence>
<feature type="domain" description="SAM-dependent MTase RsmB/NOP-type" evidence="7">
    <location>
        <begin position="136"/>
        <end position="397"/>
    </location>
</feature>
<dbReference type="EC" id="2.1.1.-" evidence="8"/>
<evidence type="ECO:0000256" key="6">
    <source>
        <dbReference type="PROSITE-ProRule" id="PRU01023"/>
    </source>
</evidence>
<feature type="binding site" evidence="6">
    <location>
        <position position="250"/>
    </location>
    <ligand>
        <name>S-adenosyl-L-methionine</name>
        <dbReference type="ChEBI" id="CHEBI:59789"/>
    </ligand>
</feature>
<comment type="similarity">
    <text evidence="1 6">Belongs to the class I-like SAM-binding methyltransferase superfamily. RsmB/NOP family.</text>
</comment>
<feature type="binding site" evidence="6">
    <location>
        <position position="295"/>
    </location>
    <ligand>
        <name>S-adenosyl-L-methionine</name>
        <dbReference type="ChEBI" id="CHEBI:59789"/>
    </ligand>
</feature>
<dbReference type="EMBL" id="JBHRSD010000014">
    <property type="protein sequence ID" value="MFC3032750.1"/>
    <property type="molecule type" value="Genomic_DNA"/>
</dbReference>
<dbReference type="InterPro" id="IPR018314">
    <property type="entry name" value="RsmB/NOL1/NOP2-like_CS"/>
</dbReference>
<name>A0ABV7CJQ6_9GAMM</name>
<keyword evidence="9" id="KW-1185">Reference proteome</keyword>
<dbReference type="Proteomes" id="UP001595453">
    <property type="component" value="Unassembled WGS sequence"/>
</dbReference>
<dbReference type="GO" id="GO:0008168">
    <property type="term" value="F:methyltransferase activity"/>
    <property type="evidence" value="ECO:0007669"/>
    <property type="project" value="UniProtKB-KW"/>
</dbReference>
<dbReference type="PRINTS" id="PR02008">
    <property type="entry name" value="RCMTFAMILY"/>
</dbReference>
<dbReference type="InterPro" id="IPR023267">
    <property type="entry name" value="RCMT"/>
</dbReference>
<dbReference type="RefSeq" id="WP_377123555.1">
    <property type="nucleotide sequence ID" value="NZ_JBHRSD010000014.1"/>
</dbReference>
<evidence type="ECO:0000256" key="4">
    <source>
        <dbReference type="ARBA" id="ARBA00022691"/>
    </source>
</evidence>
<comment type="caution">
    <text evidence="6">Lacks conserved residue(s) required for the propagation of feature annotation.</text>
</comment>
<keyword evidence="5 6" id="KW-0694">RNA-binding</keyword>
<dbReference type="InterPro" id="IPR054728">
    <property type="entry name" value="RsmB-like_ferredoxin"/>
</dbReference>
<dbReference type="CDD" id="cd02440">
    <property type="entry name" value="AdoMet_MTases"/>
    <property type="match status" value="1"/>
</dbReference>
<dbReference type="PROSITE" id="PS51686">
    <property type="entry name" value="SAM_MT_RSMB_NOP"/>
    <property type="match status" value="1"/>
</dbReference>
<proteinExistence type="inferred from homology"/>
<dbReference type="InterPro" id="IPR029063">
    <property type="entry name" value="SAM-dependent_MTases_sf"/>
</dbReference>
<dbReference type="InterPro" id="IPR049560">
    <property type="entry name" value="MeTrfase_RsmB-F_NOP2_cat"/>
</dbReference>
<dbReference type="Pfam" id="PF01189">
    <property type="entry name" value="Methyltr_RsmB-F"/>
    <property type="match status" value="1"/>
</dbReference>
<dbReference type="SUPFAM" id="SSF53335">
    <property type="entry name" value="S-adenosyl-L-methionine-dependent methyltransferases"/>
    <property type="match status" value="1"/>
</dbReference>
<reference evidence="9" key="1">
    <citation type="journal article" date="2019" name="Int. J. Syst. Evol. Microbiol.">
        <title>The Global Catalogue of Microorganisms (GCM) 10K type strain sequencing project: providing services to taxonomists for standard genome sequencing and annotation.</title>
        <authorList>
            <consortium name="The Broad Institute Genomics Platform"/>
            <consortium name="The Broad Institute Genome Sequencing Center for Infectious Disease"/>
            <person name="Wu L."/>
            <person name="Ma J."/>
        </authorList>
    </citation>
    <scope>NUCLEOTIDE SEQUENCE [LARGE SCALE GENOMIC DNA]</scope>
    <source>
        <strain evidence="9">KCTC 42730</strain>
    </source>
</reference>
<evidence type="ECO:0000256" key="5">
    <source>
        <dbReference type="ARBA" id="ARBA00022884"/>
    </source>
</evidence>
<evidence type="ECO:0000313" key="8">
    <source>
        <dbReference type="EMBL" id="MFC3032750.1"/>
    </source>
</evidence>
<dbReference type="InterPro" id="IPR001678">
    <property type="entry name" value="MeTrfase_RsmB-F_NOP2_dom"/>
</dbReference>
<comment type="caution">
    <text evidence="8">The sequence shown here is derived from an EMBL/GenBank/DDBJ whole genome shotgun (WGS) entry which is preliminary data.</text>
</comment>
<dbReference type="PROSITE" id="PS01153">
    <property type="entry name" value="NOL1_NOP2_SUN"/>
    <property type="match status" value="1"/>
</dbReference>
<evidence type="ECO:0000313" key="9">
    <source>
        <dbReference type="Proteomes" id="UP001595453"/>
    </source>
</evidence>
<dbReference type="GO" id="GO:0032259">
    <property type="term" value="P:methylation"/>
    <property type="evidence" value="ECO:0007669"/>
    <property type="project" value="UniProtKB-KW"/>
</dbReference>
<feature type="active site" description="Nucleophile" evidence="6">
    <location>
        <position position="348"/>
    </location>
</feature>
<organism evidence="8 9">
    <name type="scientific">Pseudoalteromonas fenneropenaei</name>
    <dbReference type="NCBI Taxonomy" id="1737459"/>
    <lineage>
        <taxon>Bacteria</taxon>
        <taxon>Pseudomonadati</taxon>
        <taxon>Pseudomonadota</taxon>
        <taxon>Gammaproteobacteria</taxon>
        <taxon>Alteromonadales</taxon>
        <taxon>Pseudoalteromonadaceae</taxon>
        <taxon>Pseudoalteromonas</taxon>
    </lineage>
</organism>
<dbReference type="PANTHER" id="PTHR22807">
    <property type="entry name" value="NOP2 YEAST -RELATED NOL1/NOP2/FMU SUN DOMAIN-CONTAINING"/>
    <property type="match status" value="1"/>
</dbReference>
<sequence length="397" mass="44152">MSITRQVAEQVVATLNNIRETQEYADKAIERTLKMENHWRKAERGAYVNTVYQLLSLSRKLEFALGSASTANVWHMLGTMLVLQGEMQPDWEELQGLDMDAVQTRLATAPQAVTLSYPDWLHDIASAELGAQWPTIASAMNERPTTYIRVNRLKTTPTELQQLLRTEGVESWAVTSAPDTLRVADSSQLFKTKAFHQGWFEMQDLGSQQIAPLLDVKPGLRVVDGCCGAGGKSLHLAALMANKGYVLAMDIHEHKLATLKKRAKRAGVHMIETRQITSSKTVKRLKDKFDRVLLDVPCTGTGVFKRNPDAKWQLEASNLAALTQLQGEILQRYSQMCKAGGYVVYATCSILPSENQQQIAAFLAANSQFSLEQELVLLPGINTEGDGFYAAKLKRND</sequence>
<keyword evidence="3 6" id="KW-0808">Transferase</keyword>
<evidence type="ECO:0000256" key="1">
    <source>
        <dbReference type="ARBA" id="ARBA00007494"/>
    </source>
</evidence>
<dbReference type="Gene3D" id="3.40.50.150">
    <property type="entry name" value="Vaccinia Virus protein VP39"/>
    <property type="match status" value="1"/>
</dbReference>
<gene>
    <name evidence="8" type="ORF">ACFOEE_09480</name>
</gene>
<keyword evidence="2 6" id="KW-0489">Methyltransferase</keyword>
<accession>A0ABV7CJQ6</accession>
<dbReference type="PANTHER" id="PTHR22807:SF53">
    <property type="entry name" value="RIBOSOMAL RNA SMALL SUBUNIT METHYLTRANSFERASE B-RELATED"/>
    <property type="match status" value="1"/>
</dbReference>
<evidence type="ECO:0000259" key="7">
    <source>
        <dbReference type="PROSITE" id="PS51686"/>
    </source>
</evidence>
<evidence type="ECO:0000256" key="2">
    <source>
        <dbReference type="ARBA" id="ARBA00022603"/>
    </source>
</evidence>